<evidence type="ECO:0000256" key="1">
    <source>
        <dbReference type="ARBA" id="ARBA00022723"/>
    </source>
</evidence>
<evidence type="ECO:0000256" key="5">
    <source>
        <dbReference type="ARBA" id="ARBA00023242"/>
    </source>
</evidence>
<dbReference type="GeneID" id="19273235"/>
<evidence type="ECO:0000256" key="2">
    <source>
        <dbReference type="ARBA" id="ARBA00022833"/>
    </source>
</evidence>
<keyword evidence="2" id="KW-0862">Zinc</keyword>
<evidence type="ECO:0000256" key="3">
    <source>
        <dbReference type="ARBA" id="ARBA00023015"/>
    </source>
</evidence>
<evidence type="ECO:0000313" key="8">
    <source>
        <dbReference type="Proteomes" id="UP000030651"/>
    </source>
</evidence>
<keyword evidence="3" id="KW-0805">Transcription regulation</keyword>
<evidence type="ECO:0008006" key="9">
    <source>
        <dbReference type="Google" id="ProtNLM"/>
    </source>
</evidence>
<accession>W3X3I1</accession>
<protein>
    <recommendedName>
        <fullName evidence="9">Transcription factor domain-containing protein</fullName>
    </recommendedName>
</protein>
<gene>
    <name evidence="7" type="ORF">PFICI_08222</name>
</gene>
<dbReference type="Proteomes" id="UP000030651">
    <property type="component" value="Unassembled WGS sequence"/>
</dbReference>
<dbReference type="RefSeq" id="XP_007834994.1">
    <property type="nucleotide sequence ID" value="XM_007836803.1"/>
</dbReference>
<keyword evidence="1" id="KW-0479">Metal-binding</keyword>
<sequence>MDSSTNSRQEYPQKKAATPQKSATTPQKKVAIPPKKSVTPQKQAVNSNVPTDKRSSLRMNKTWRPESESSKQDERPLTNGYVSGPRKAPLPESLEPPKFLGVQSQPPRANPRQPAPVNPFIHENVRQGPTGGPGSLNLNLVETRTVNLITRILKSWPQLMAMHHTSHLPPMIHPVQLMCGIPKPLERCYRLVNMWADRTETSTGFVYDAILLEIQKLIGECHTYNELDLLPAVQSLLILMIVLFFCFSGPPTTSELSIQAQILGQVWNVKSQLASSDLFVPLEPMDPMPKWKEWAVKSAKQRTLLGLHHVEWVWSLRHGHAILTGFELGPIPAPAPSHLWRETNEQTWKREYKIWLATWERQPYSMAELLSVRADGVLGTRAEMWLAEADEFGTMLLPEINAIQ</sequence>
<name>W3X3I1_PESFW</name>
<evidence type="ECO:0000313" key="7">
    <source>
        <dbReference type="EMBL" id="ETS80693.1"/>
    </source>
</evidence>
<feature type="compositionally biased region" description="Basic and acidic residues" evidence="6">
    <location>
        <begin position="63"/>
        <end position="76"/>
    </location>
</feature>
<evidence type="ECO:0000256" key="6">
    <source>
        <dbReference type="SAM" id="MobiDB-lite"/>
    </source>
</evidence>
<dbReference type="KEGG" id="pfy:PFICI_08222"/>
<dbReference type="OrthoDB" id="2328572at2759"/>
<evidence type="ECO:0000256" key="4">
    <source>
        <dbReference type="ARBA" id="ARBA00023163"/>
    </source>
</evidence>
<organism evidence="7 8">
    <name type="scientific">Pestalotiopsis fici (strain W106-1 / CGMCC3.15140)</name>
    <dbReference type="NCBI Taxonomy" id="1229662"/>
    <lineage>
        <taxon>Eukaryota</taxon>
        <taxon>Fungi</taxon>
        <taxon>Dikarya</taxon>
        <taxon>Ascomycota</taxon>
        <taxon>Pezizomycotina</taxon>
        <taxon>Sordariomycetes</taxon>
        <taxon>Xylariomycetidae</taxon>
        <taxon>Amphisphaeriales</taxon>
        <taxon>Sporocadaceae</taxon>
        <taxon>Pestalotiopsis</taxon>
    </lineage>
</organism>
<dbReference type="HOGENOM" id="CLU_044368_0_0_1"/>
<proteinExistence type="predicted"/>
<reference evidence="8" key="1">
    <citation type="journal article" date="2015" name="BMC Genomics">
        <title>Genomic and transcriptomic analysis of the endophytic fungus Pestalotiopsis fici reveals its lifestyle and high potential for synthesis of natural products.</title>
        <authorList>
            <person name="Wang X."/>
            <person name="Zhang X."/>
            <person name="Liu L."/>
            <person name="Xiang M."/>
            <person name="Wang W."/>
            <person name="Sun X."/>
            <person name="Che Y."/>
            <person name="Guo L."/>
            <person name="Liu G."/>
            <person name="Guo L."/>
            <person name="Wang C."/>
            <person name="Yin W.B."/>
            <person name="Stadler M."/>
            <person name="Zhang X."/>
            <person name="Liu X."/>
        </authorList>
    </citation>
    <scope>NUCLEOTIDE SEQUENCE [LARGE SCALE GENOMIC DNA]</scope>
    <source>
        <strain evidence="8">W106-1 / CGMCC3.15140</strain>
    </source>
</reference>
<feature type="compositionally biased region" description="Polar residues" evidence="6">
    <location>
        <begin position="1"/>
        <end position="10"/>
    </location>
</feature>
<dbReference type="InParanoid" id="W3X3I1"/>
<dbReference type="EMBL" id="KI912113">
    <property type="protein sequence ID" value="ETS80693.1"/>
    <property type="molecule type" value="Genomic_DNA"/>
</dbReference>
<keyword evidence="4" id="KW-0804">Transcription</keyword>
<keyword evidence="8" id="KW-1185">Reference proteome</keyword>
<dbReference type="PANTHER" id="PTHR47660">
    <property type="entry name" value="TRANSCRIPTION FACTOR WITH C2H2 AND ZN(2)-CYS(6) DNA BINDING DOMAIN (EUROFUNG)-RELATED-RELATED"/>
    <property type="match status" value="1"/>
</dbReference>
<dbReference type="STRING" id="1229662.W3X3I1"/>
<dbReference type="GO" id="GO:0046872">
    <property type="term" value="F:metal ion binding"/>
    <property type="evidence" value="ECO:0007669"/>
    <property type="project" value="UniProtKB-KW"/>
</dbReference>
<keyword evidence="5" id="KW-0539">Nucleus</keyword>
<dbReference type="AlphaFoldDB" id="W3X3I1"/>
<dbReference type="eggNOG" id="KOG2733">
    <property type="taxonomic scope" value="Eukaryota"/>
</dbReference>
<dbReference type="PANTHER" id="PTHR47660:SF3">
    <property type="entry name" value="FINGER DOMAIN PROTEIN, PUTATIVE (AFU_ORTHOLOGUE AFUA_4G03310)-RELATED"/>
    <property type="match status" value="1"/>
</dbReference>
<feature type="compositionally biased region" description="Polar residues" evidence="6">
    <location>
        <begin position="38"/>
        <end position="50"/>
    </location>
</feature>
<feature type="region of interest" description="Disordered" evidence="6">
    <location>
        <begin position="1"/>
        <end position="113"/>
    </location>
</feature>